<dbReference type="EMBL" id="SHAG01000017">
    <property type="protein sequence ID" value="RZO76145.1"/>
    <property type="molecule type" value="Genomic_DNA"/>
</dbReference>
<reference evidence="1 2" key="1">
    <citation type="submission" date="2019-02" db="EMBL/GenBank/DDBJ databases">
        <title>Prokaryotic population dynamics and viral predation in marine succession experiment using metagenomics: the confinement effect.</title>
        <authorList>
            <person name="Haro-Moreno J.M."/>
            <person name="Rodriguez-Valera F."/>
            <person name="Lopez-Perez M."/>
        </authorList>
    </citation>
    <scope>NUCLEOTIDE SEQUENCE [LARGE SCALE GENOMIC DNA]</scope>
    <source>
        <strain evidence="1">MED-G157</strain>
    </source>
</reference>
<evidence type="ECO:0008006" key="3">
    <source>
        <dbReference type="Google" id="ProtNLM"/>
    </source>
</evidence>
<name>A0A520S0Z4_9GAMM</name>
<evidence type="ECO:0000313" key="1">
    <source>
        <dbReference type="EMBL" id="RZO76145.1"/>
    </source>
</evidence>
<organism evidence="1 2">
    <name type="scientific">OM182 bacterium</name>
    <dbReference type="NCBI Taxonomy" id="2510334"/>
    <lineage>
        <taxon>Bacteria</taxon>
        <taxon>Pseudomonadati</taxon>
        <taxon>Pseudomonadota</taxon>
        <taxon>Gammaproteobacteria</taxon>
        <taxon>OMG group</taxon>
        <taxon>OM182 clade</taxon>
    </lineage>
</organism>
<evidence type="ECO:0000313" key="2">
    <source>
        <dbReference type="Proteomes" id="UP000316199"/>
    </source>
</evidence>
<comment type="caution">
    <text evidence="1">The sequence shown here is derived from an EMBL/GenBank/DDBJ whole genome shotgun (WGS) entry which is preliminary data.</text>
</comment>
<dbReference type="Proteomes" id="UP000316199">
    <property type="component" value="Unassembled WGS sequence"/>
</dbReference>
<accession>A0A520S0Z4</accession>
<dbReference type="AlphaFoldDB" id="A0A520S0Z4"/>
<gene>
    <name evidence="1" type="ORF">EVA68_05200</name>
</gene>
<proteinExistence type="predicted"/>
<protein>
    <recommendedName>
        <fullName evidence="3">Flagellar protein FlgN</fullName>
    </recommendedName>
</protein>
<dbReference type="GO" id="GO:0044780">
    <property type="term" value="P:bacterial-type flagellum assembly"/>
    <property type="evidence" value="ECO:0007669"/>
    <property type="project" value="InterPro"/>
</dbReference>
<sequence>MEHLSKVSTLSDRLTQLLDQEFSALQEKTFDEVEELQNNKFNLMQELQLAWDLMRQDISDSEAQVISELTEKLGVCREKHLRNSLLLNKQMEITRNLLNAITRKTSDNASVYDKLGKLT</sequence>
<dbReference type="SUPFAM" id="SSF140566">
    <property type="entry name" value="FlgN-like"/>
    <property type="match status" value="1"/>
</dbReference>
<dbReference type="InterPro" id="IPR036679">
    <property type="entry name" value="FlgN-like_sf"/>
</dbReference>